<dbReference type="GO" id="GO:0005886">
    <property type="term" value="C:plasma membrane"/>
    <property type="evidence" value="ECO:0007669"/>
    <property type="project" value="TreeGrafter"/>
</dbReference>
<dbReference type="PANTHER" id="PTHR30487">
    <property type="entry name" value="TYPE 4 PREPILIN-LIKE PROTEINS LEADER PEPTIDE-PROCESSING ENZYME"/>
    <property type="match status" value="1"/>
</dbReference>
<dbReference type="EMBL" id="AP019695">
    <property type="protein sequence ID" value="BBK22267.1"/>
    <property type="molecule type" value="Genomic_DNA"/>
</dbReference>
<evidence type="ECO:0000256" key="2">
    <source>
        <dbReference type="SAM" id="Phobius"/>
    </source>
</evidence>
<dbReference type="PANTHER" id="PTHR30487:SF0">
    <property type="entry name" value="PREPILIN LEADER PEPTIDASE_N-METHYLTRANSFERASE-RELATED"/>
    <property type="match status" value="1"/>
</dbReference>
<proteinExistence type="inferred from homology"/>
<dbReference type="KEGG" id="aarg:Aargi30884_11700"/>
<comment type="similarity">
    <text evidence="1">Belongs to the peptidase A24 family.</text>
</comment>
<feature type="domain" description="Prepilin type IV endopeptidase peptidase" evidence="3">
    <location>
        <begin position="58"/>
        <end position="160"/>
    </location>
</feature>
<keyword evidence="5" id="KW-1185">Reference proteome</keyword>
<keyword evidence="2" id="KW-1133">Transmembrane helix</keyword>
<sequence length="203" mass="22832">MFSFYLLFCCSATLLLNYYIRKWTQKNLFICSVVSGVILSYVSCYYNEEAYLKFISFIWYMVLINISLIDVYTLRIPNSLTGILFVCALANGIFDNSVNVLSHILGMVSISLFLFTLCKVKADSFGFGDIKLCAADGLYLGLSNMICAFIIAVIAAGIAALCILIKKKKLKNVKMPFGPFLCFGFMLASLYGECIVNWYFSLY</sequence>
<protein>
    <recommendedName>
        <fullName evidence="3">Prepilin type IV endopeptidase peptidase domain-containing protein</fullName>
    </recommendedName>
</protein>
<evidence type="ECO:0000256" key="1">
    <source>
        <dbReference type="ARBA" id="ARBA00005801"/>
    </source>
</evidence>
<dbReference type="GO" id="GO:0004190">
    <property type="term" value="F:aspartic-type endopeptidase activity"/>
    <property type="evidence" value="ECO:0007669"/>
    <property type="project" value="InterPro"/>
</dbReference>
<evidence type="ECO:0000259" key="3">
    <source>
        <dbReference type="Pfam" id="PF01478"/>
    </source>
</evidence>
<feature type="transmembrane region" description="Helical" evidence="2">
    <location>
        <begin position="177"/>
        <end position="200"/>
    </location>
</feature>
<dbReference type="Gene3D" id="1.20.120.1220">
    <property type="match status" value="1"/>
</dbReference>
<organism evidence="4 5">
    <name type="scientific">Amedibacterium intestinale</name>
    <dbReference type="NCBI Taxonomy" id="2583452"/>
    <lineage>
        <taxon>Bacteria</taxon>
        <taxon>Bacillati</taxon>
        <taxon>Bacillota</taxon>
        <taxon>Erysipelotrichia</taxon>
        <taxon>Erysipelotrichales</taxon>
        <taxon>Erysipelotrichaceae</taxon>
        <taxon>Amedibacterium</taxon>
    </lineage>
</organism>
<dbReference type="InterPro" id="IPR000045">
    <property type="entry name" value="Prepilin_IV_endopep_pep"/>
</dbReference>
<accession>A0A6N4THS6</accession>
<dbReference type="Proteomes" id="UP000464754">
    <property type="component" value="Chromosome"/>
</dbReference>
<keyword evidence="2" id="KW-0472">Membrane</keyword>
<keyword evidence="2" id="KW-0812">Transmembrane</keyword>
<dbReference type="InterPro" id="IPR050882">
    <property type="entry name" value="Prepilin_peptidase/N-MTase"/>
</dbReference>
<feature type="transmembrane region" description="Helical" evidence="2">
    <location>
        <begin position="101"/>
        <end position="122"/>
    </location>
</feature>
<feature type="transmembrane region" description="Helical" evidence="2">
    <location>
        <begin position="142"/>
        <end position="165"/>
    </location>
</feature>
<gene>
    <name evidence="4" type="ORF">Aargi30884_11700</name>
</gene>
<dbReference type="Pfam" id="PF01478">
    <property type="entry name" value="Peptidase_A24"/>
    <property type="match status" value="1"/>
</dbReference>
<feature type="transmembrane region" description="Helical" evidence="2">
    <location>
        <begin position="27"/>
        <end position="44"/>
    </location>
</feature>
<feature type="transmembrane region" description="Helical" evidence="2">
    <location>
        <begin position="51"/>
        <end position="69"/>
    </location>
</feature>
<name>A0A6N4THS6_9FIRM</name>
<dbReference type="AlphaFoldDB" id="A0A6N4THS6"/>
<reference evidence="5" key="1">
    <citation type="submission" date="2019-05" db="EMBL/GenBank/DDBJ databases">
        <title>Complete genome sequencing of Absiella argi strain JCM 30884.</title>
        <authorList>
            <person name="Sakamoto M."/>
            <person name="Murakami T."/>
            <person name="Mori H."/>
        </authorList>
    </citation>
    <scope>NUCLEOTIDE SEQUENCE [LARGE SCALE GENOMIC DNA]</scope>
    <source>
        <strain evidence="5">JCM 30884</strain>
    </source>
</reference>
<dbReference type="GO" id="GO:0006465">
    <property type="term" value="P:signal peptide processing"/>
    <property type="evidence" value="ECO:0007669"/>
    <property type="project" value="TreeGrafter"/>
</dbReference>
<evidence type="ECO:0000313" key="4">
    <source>
        <dbReference type="EMBL" id="BBK22267.1"/>
    </source>
</evidence>
<evidence type="ECO:0000313" key="5">
    <source>
        <dbReference type="Proteomes" id="UP000464754"/>
    </source>
</evidence>